<dbReference type="InterPro" id="IPR012795">
    <property type="entry name" value="tRNA_Ile_lys_synt_N"/>
</dbReference>
<comment type="function">
    <text evidence="8">Ligates lysine onto the cytidine present at position 34 of the AUA codon-specific tRNA(Ile) that contains the anticodon CAU, in an ATP-dependent manner. Cytidine is converted to lysidine, thus changing the amino acid specificity of the tRNA from methionine to isoleucine.</text>
</comment>
<keyword evidence="11" id="KW-1185">Reference proteome</keyword>
<dbReference type="CDD" id="cd01992">
    <property type="entry name" value="TilS_N"/>
    <property type="match status" value="1"/>
</dbReference>
<evidence type="ECO:0000256" key="6">
    <source>
        <dbReference type="ARBA" id="ARBA00022840"/>
    </source>
</evidence>
<evidence type="ECO:0000256" key="2">
    <source>
        <dbReference type="ARBA" id="ARBA00022490"/>
    </source>
</evidence>
<dbReference type="Gene3D" id="3.40.50.620">
    <property type="entry name" value="HUPs"/>
    <property type="match status" value="1"/>
</dbReference>
<dbReference type="SUPFAM" id="SSF56037">
    <property type="entry name" value="PheT/TilS domain"/>
    <property type="match status" value="1"/>
</dbReference>
<dbReference type="Pfam" id="PF11734">
    <property type="entry name" value="TilS_C"/>
    <property type="match status" value="1"/>
</dbReference>
<evidence type="ECO:0000256" key="8">
    <source>
        <dbReference type="HAMAP-Rule" id="MF_01161"/>
    </source>
</evidence>
<feature type="domain" description="Lysidine-tRNA(Ile) synthetase C-terminal" evidence="9">
    <location>
        <begin position="383"/>
        <end position="456"/>
    </location>
</feature>
<proteinExistence type="inferred from homology"/>
<dbReference type="Gene3D" id="1.20.59.20">
    <property type="match status" value="1"/>
</dbReference>
<dbReference type="SMART" id="SM00977">
    <property type="entry name" value="TilS_C"/>
    <property type="match status" value="1"/>
</dbReference>
<dbReference type="HAMAP" id="MF_01161">
    <property type="entry name" value="tRNA_Ile_lys_synt"/>
    <property type="match status" value="1"/>
</dbReference>
<evidence type="ECO:0000313" key="10">
    <source>
        <dbReference type="EMBL" id="MDX6850738.1"/>
    </source>
</evidence>
<comment type="subcellular location">
    <subcellularLocation>
        <location evidence="1 8">Cytoplasm</location>
    </subcellularLocation>
</comment>
<dbReference type="SUPFAM" id="SSF52402">
    <property type="entry name" value="Adenine nucleotide alpha hydrolases-like"/>
    <property type="match status" value="1"/>
</dbReference>
<protein>
    <recommendedName>
        <fullName evidence="8">tRNA(Ile)-lysidine synthase</fullName>
        <ecNumber evidence="8">6.3.4.19</ecNumber>
    </recommendedName>
    <alternativeName>
        <fullName evidence="8">tRNA(Ile)-2-lysyl-cytidine synthase</fullName>
    </alternativeName>
    <alternativeName>
        <fullName evidence="8">tRNA(Ile)-lysidine synthetase</fullName>
    </alternativeName>
</protein>
<evidence type="ECO:0000259" key="9">
    <source>
        <dbReference type="SMART" id="SM00977"/>
    </source>
</evidence>
<evidence type="ECO:0000256" key="4">
    <source>
        <dbReference type="ARBA" id="ARBA00022694"/>
    </source>
</evidence>
<gene>
    <name evidence="8 10" type="primary">tilS</name>
    <name evidence="10" type="ORF">SCD92_15295</name>
</gene>
<dbReference type="GO" id="GO:0032267">
    <property type="term" value="F:tRNA(Ile)-lysidine synthase activity"/>
    <property type="evidence" value="ECO:0007669"/>
    <property type="project" value="UniProtKB-EC"/>
</dbReference>
<keyword evidence="3 8" id="KW-0436">Ligase</keyword>
<dbReference type="PANTHER" id="PTHR43033">
    <property type="entry name" value="TRNA(ILE)-LYSIDINE SYNTHASE-RELATED"/>
    <property type="match status" value="1"/>
</dbReference>
<evidence type="ECO:0000256" key="1">
    <source>
        <dbReference type="ARBA" id="ARBA00004496"/>
    </source>
</evidence>
<dbReference type="SUPFAM" id="SSF82829">
    <property type="entry name" value="MesJ substrate recognition domain-like"/>
    <property type="match status" value="1"/>
</dbReference>
<keyword evidence="6 8" id="KW-0067">ATP-binding</keyword>
<dbReference type="EC" id="6.3.4.19" evidence="8"/>
<sequence length="466" mass="51515">MTQQTVNHIQQLLIEALPANSAGRWLVGLSGGLDSTVLLHALTEVAGSVPIVAVHINHGLSVNADEWQRHCESVCRELGVELLVERVNIAGEGAIEERARKARLKVFQGVMSEGDILLLAHHRQDQAETVLFRLLRGAGVTGLGGIRAQRSFAGGSIVRPLLAAGRPDLEAYARAQKLAWVEDESNTDTAFDRNFLRRDILPKLRTRWPEADDNVARAARHCSEADALLQELAELDLATMAERAEPMGFSLDLVALSQLSVARQRNLLRYWLQQRFAETAGYQLLADIETQLIVGNSPESQVQGKRTLLRQFQGRLYGLSLAVHWAPGPGELSLQWSEPAGSLALPGDDWLCWQNYTVGEPLEVSSSVGWGRALARQHLERAVMVNWRSGSERCQPAGRRHSQTLKRLLQEYQLPPWLRARLPLVYIDNELAAVANLWVCEAFAANPGDEAVILQWQFPQSGAASG</sequence>
<keyword evidence="5 8" id="KW-0547">Nucleotide-binding</keyword>
<dbReference type="EMBL" id="JAXAFO010000030">
    <property type="protein sequence ID" value="MDX6850738.1"/>
    <property type="molecule type" value="Genomic_DNA"/>
</dbReference>
<evidence type="ECO:0000313" key="11">
    <source>
        <dbReference type="Proteomes" id="UP001273505"/>
    </source>
</evidence>
<dbReference type="Proteomes" id="UP001273505">
    <property type="component" value="Unassembled WGS sequence"/>
</dbReference>
<organism evidence="10 11">
    <name type="scientific">Gilvimarinus gilvus</name>
    <dbReference type="NCBI Taxonomy" id="3058038"/>
    <lineage>
        <taxon>Bacteria</taxon>
        <taxon>Pseudomonadati</taxon>
        <taxon>Pseudomonadota</taxon>
        <taxon>Gammaproteobacteria</taxon>
        <taxon>Cellvibrionales</taxon>
        <taxon>Cellvibrionaceae</taxon>
        <taxon>Gilvimarinus</taxon>
    </lineage>
</organism>
<dbReference type="InterPro" id="IPR015262">
    <property type="entry name" value="tRNA_Ile_lys_synt_subst-bd"/>
</dbReference>
<evidence type="ECO:0000256" key="5">
    <source>
        <dbReference type="ARBA" id="ARBA00022741"/>
    </source>
</evidence>
<dbReference type="InterPro" id="IPR012094">
    <property type="entry name" value="tRNA_Ile_lys_synt"/>
</dbReference>
<dbReference type="NCBIfam" id="TIGR02432">
    <property type="entry name" value="lysidine_TilS_N"/>
    <property type="match status" value="1"/>
</dbReference>
<feature type="binding site" evidence="8">
    <location>
        <begin position="30"/>
        <end position="35"/>
    </location>
    <ligand>
        <name>ATP</name>
        <dbReference type="ChEBI" id="CHEBI:30616"/>
    </ligand>
</feature>
<evidence type="ECO:0000256" key="7">
    <source>
        <dbReference type="ARBA" id="ARBA00048539"/>
    </source>
</evidence>
<comment type="caution">
    <text evidence="10">The sequence shown here is derived from an EMBL/GenBank/DDBJ whole genome shotgun (WGS) entry which is preliminary data.</text>
</comment>
<comment type="catalytic activity">
    <reaction evidence="7 8">
        <text>cytidine(34) in tRNA(Ile2) + L-lysine + ATP = lysidine(34) in tRNA(Ile2) + AMP + diphosphate + H(+)</text>
        <dbReference type="Rhea" id="RHEA:43744"/>
        <dbReference type="Rhea" id="RHEA-COMP:10625"/>
        <dbReference type="Rhea" id="RHEA-COMP:10670"/>
        <dbReference type="ChEBI" id="CHEBI:15378"/>
        <dbReference type="ChEBI" id="CHEBI:30616"/>
        <dbReference type="ChEBI" id="CHEBI:32551"/>
        <dbReference type="ChEBI" id="CHEBI:33019"/>
        <dbReference type="ChEBI" id="CHEBI:82748"/>
        <dbReference type="ChEBI" id="CHEBI:83665"/>
        <dbReference type="ChEBI" id="CHEBI:456215"/>
        <dbReference type="EC" id="6.3.4.19"/>
    </reaction>
</comment>
<comment type="similarity">
    <text evidence="8">Belongs to the tRNA(Ile)-lysidine synthase family.</text>
</comment>
<comment type="domain">
    <text evidence="8">The N-terminal region contains the highly conserved SGGXDS motif, predicted to be a P-loop motif involved in ATP binding.</text>
</comment>
<evidence type="ECO:0000256" key="3">
    <source>
        <dbReference type="ARBA" id="ARBA00022598"/>
    </source>
</evidence>
<dbReference type="RefSeq" id="WP_302720711.1">
    <property type="nucleotide sequence ID" value="NZ_JAULRU010000172.1"/>
</dbReference>
<dbReference type="InterPro" id="IPR014729">
    <property type="entry name" value="Rossmann-like_a/b/a_fold"/>
</dbReference>
<keyword evidence="2 8" id="KW-0963">Cytoplasm</keyword>
<reference evidence="10 11" key="1">
    <citation type="submission" date="2023-11" db="EMBL/GenBank/DDBJ databases">
        <title>Gilvimarinus fulvus sp. nov., isolated from the surface of Kelp.</title>
        <authorList>
            <person name="Sun Y.Y."/>
            <person name="Gong Y."/>
            <person name="Du Z.J."/>
        </authorList>
    </citation>
    <scope>NUCLEOTIDE SEQUENCE [LARGE SCALE GENOMIC DNA]</scope>
    <source>
        <strain evidence="10 11">SDUM040013</strain>
    </source>
</reference>
<dbReference type="InterPro" id="IPR011063">
    <property type="entry name" value="TilS/TtcA_N"/>
</dbReference>
<dbReference type="PANTHER" id="PTHR43033:SF1">
    <property type="entry name" value="TRNA(ILE)-LYSIDINE SYNTHASE-RELATED"/>
    <property type="match status" value="1"/>
</dbReference>
<name>A0ABU4S0T1_9GAMM</name>
<dbReference type="Pfam" id="PF01171">
    <property type="entry name" value="ATP_bind_3"/>
    <property type="match status" value="1"/>
</dbReference>
<dbReference type="Pfam" id="PF09179">
    <property type="entry name" value="TilS"/>
    <property type="match status" value="1"/>
</dbReference>
<keyword evidence="4 8" id="KW-0819">tRNA processing</keyword>
<accession>A0ABU4S0T1</accession>
<dbReference type="NCBIfam" id="TIGR02433">
    <property type="entry name" value="lysidine_TilS_C"/>
    <property type="match status" value="1"/>
</dbReference>
<dbReference type="InterPro" id="IPR012796">
    <property type="entry name" value="Lysidine-tRNA-synth_C"/>
</dbReference>